<proteinExistence type="predicted"/>
<evidence type="ECO:0000313" key="2">
    <source>
        <dbReference type="Proteomes" id="UP000322244"/>
    </source>
</evidence>
<dbReference type="Pfam" id="PF25310">
    <property type="entry name" value="VG15"/>
    <property type="match status" value="1"/>
</dbReference>
<reference evidence="1 2" key="1">
    <citation type="submission" date="2019-07" db="EMBL/GenBank/DDBJ databases">
        <title>Rhodococcus cavernicolus sp. nov., isolated from a cave.</title>
        <authorList>
            <person name="Lee S.D."/>
        </authorList>
    </citation>
    <scope>NUCLEOTIDE SEQUENCE [LARGE SCALE GENOMIC DNA]</scope>
    <source>
        <strain evidence="1 2">C1-24</strain>
    </source>
</reference>
<name>A0A5A7S9H9_9NOCA</name>
<sequence>MTTAAEFQAVLGDLNTVMLGDLDAMWSHAADWDAQEFRSWVLDAYPDVASPYVDAAGDLAADWYDDAAPELEFKAKPAALPPVEQMRASAGWALSNESAFELLAGSAQRMLFNGSRQTVLGAVEQEAGATWARHASGTACSFCRMLATRSNVYVSKGAAEHGKSGSRYHDNCHCLAVMVRPGCSFEPAPYVSAWEADYKAARRLAGSGDVKEIMAAYRQLGQ</sequence>
<dbReference type="Proteomes" id="UP000322244">
    <property type="component" value="Unassembled WGS sequence"/>
</dbReference>
<evidence type="ECO:0000313" key="1">
    <source>
        <dbReference type="EMBL" id="KAA0021812.1"/>
    </source>
</evidence>
<dbReference type="RefSeq" id="WP_149431175.1">
    <property type="nucleotide sequence ID" value="NZ_VLNY01000007.1"/>
</dbReference>
<gene>
    <name evidence="1" type="ORF">FOY51_15525</name>
</gene>
<organism evidence="1 2">
    <name type="scientific">Antrihabitans cavernicola</name>
    <dbReference type="NCBI Taxonomy" id="2495913"/>
    <lineage>
        <taxon>Bacteria</taxon>
        <taxon>Bacillati</taxon>
        <taxon>Actinomycetota</taxon>
        <taxon>Actinomycetes</taxon>
        <taxon>Mycobacteriales</taxon>
        <taxon>Nocardiaceae</taxon>
        <taxon>Antrihabitans</taxon>
    </lineage>
</organism>
<dbReference type="AlphaFoldDB" id="A0A5A7S9H9"/>
<dbReference type="OrthoDB" id="3194844at2"/>
<protein>
    <submittedName>
        <fullName evidence="1">Uncharacterized protein</fullName>
    </submittedName>
</protein>
<dbReference type="InterPro" id="IPR057369">
    <property type="entry name" value="VG15"/>
</dbReference>
<dbReference type="EMBL" id="VLNY01000007">
    <property type="protein sequence ID" value="KAA0021812.1"/>
    <property type="molecule type" value="Genomic_DNA"/>
</dbReference>
<keyword evidence="2" id="KW-1185">Reference proteome</keyword>
<comment type="caution">
    <text evidence="1">The sequence shown here is derived from an EMBL/GenBank/DDBJ whole genome shotgun (WGS) entry which is preliminary data.</text>
</comment>
<accession>A0A5A7S9H9</accession>